<dbReference type="InterPro" id="IPR045372">
    <property type="entry name" value="YidB"/>
</dbReference>
<sequence>MGLFDKLTGMLGGETGEGSQITAILSWIENQGGIQGILAKFQSEGLGGVVESWISGGANLPVSADQITSVFGSPAIQELAAKLGIDTDAASSMIAEYLPKIVDGVSPDGEAPQSDLLSAGMNLLKGKFLG</sequence>
<evidence type="ECO:0000313" key="3">
    <source>
        <dbReference type="Proteomes" id="UP000251313"/>
    </source>
</evidence>
<dbReference type="Proteomes" id="UP000267341">
    <property type="component" value="Unassembled WGS sequence"/>
</dbReference>
<name>A0AB38FQ57_9ENTR</name>
<comment type="caution">
    <text evidence="2">The sequence shown here is derived from an EMBL/GenBank/DDBJ whole genome shotgun (WGS) entry which is preliminary data.</text>
</comment>
<dbReference type="InterPro" id="IPR027405">
    <property type="entry name" value="YidB-like"/>
</dbReference>
<evidence type="ECO:0000313" key="4">
    <source>
        <dbReference type="Proteomes" id="UP000267341"/>
    </source>
</evidence>
<gene>
    <name evidence="1" type="ORF">C7387_2258</name>
    <name evidence="2" type="ORF">NCTC11967_00016</name>
</gene>
<dbReference type="Proteomes" id="UP000251313">
    <property type="component" value="Unassembled WGS sequence"/>
</dbReference>
<dbReference type="AlphaFoldDB" id="A0AB38FQ57"/>
<reference evidence="1 4" key="2">
    <citation type="submission" date="2018-10" db="EMBL/GenBank/DDBJ databases">
        <title>Genomic Encyclopedia of Type Strains, Phase IV (KMG-IV): sequencing the most valuable type-strain genomes for metagenomic binning, comparative biology and taxonomic classification.</title>
        <authorList>
            <person name="Goeker M."/>
        </authorList>
    </citation>
    <scope>NUCLEOTIDE SEQUENCE [LARGE SCALE GENOMIC DNA]</scope>
    <source>
        <strain evidence="1 4">DSM 5079</strain>
    </source>
</reference>
<dbReference type="GeneID" id="66904277"/>
<evidence type="ECO:0000313" key="1">
    <source>
        <dbReference type="EMBL" id="RKR65513.1"/>
    </source>
</evidence>
<dbReference type="RefSeq" id="WP_006818932.1">
    <property type="nucleotide sequence ID" value="NZ_CABKQJ010000016.1"/>
</dbReference>
<dbReference type="Pfam" id="PF20159">
    <property type="entry name" value="YidB"/>
    <property type="match status" value="1"/>
</dbReference>
<dbReference type="Gene3D" id="1.10.10.690">
    <property type="entry name" value="YidB-like"/>
    <property type="match status" value="1"/>
</dbReference>
<organism evidence="2 3">
    <name type="scientific">Yokenella regensburgei</name>
    <dbReference type="NCBI Taxonomy" id="158877"/>
    <lineage>
        <taxon>Bacteria</taxon>
        <taxon>Pseudomonadati</taxon>
        <taxon>Pseudomonadota</taxon>
        <taxon>Gammaproteobacteria</taxon>
        <taxon>Enterobacterales</taxon>
        <taxon>Enterobacteriaceae</taxon>
        <taxon>Yokenella</taxon>
    </lineage>
</organism>
<keyword evidence="4" id="KW-1185">Reference proteome</keyword>
<evidence type="ECO:0000313" key="2">
    <source>
        <dbReference type="EMBL" id="SQA59668.1"/>
    </source>
</evidence>
<dbReference type="EMBL" id="RBIZ01000003">
    <property type="protein sequence ID" value="RKR65513.1"/>
    <property type="molecule type" value="Genomic_DNA"/>
</dbReference>
<reference evidence="2 3" key="1">
    <citation type="submission" date="2018-06" db="EMBL/GenBank/DDBJ databases">
        <authorList>
            <consortium name="Pathogen Informatics"/>
            <person name="Doyle S."/>
        </authorList>
    </citation>
    <scope>NUCLEOTIDE SEQUENCE [LARGE SCALE GENOMIC DNA]</scope>
    <source>
        <strain evidence="2 3">NCTC11967</strain>
    </source>
</reference>
<dbReference type="SUPFAM" id="SSF140804">
    <property type="entry name" value="YidB-like"/>
    <property type="match status" value="1"/>
</dbReference>
<proteinExistence type="predicted"/>
<dbReference type="EMBL" id="UAVL01000001">
    <property type="protein sequence ID" value="SQA59668.1"/>
    <property type="molecule type" value="Genomic_DNA"/>
</dbReference>
<protein>
    <submittedName>
        <fullName evidence="1">Uncharacterized protein YidB (DUF937 family)</fullName>
    </submittedName>
    <submittedName>
        <fullName evidence="2">Uncharacterized protein conserved in bacteria</fullName>
    </submittedName>
</protein>
<accession>A0AB38FQ57</accession>